<dbReference type="RefSeq" id="WP_086789440.1">
    <property type="nucleotide sequence ID" value="NZ_JAGIOO010000001.1"/>
</dbReference>
<accession>A0ABS5AHX8</accession>
<dbReference type="EMBL" id="JAGIOO010000001">
    <property type="protein sequence ID" value="MBP2476180.1"/>
    <property type="molecule type" value="Genomic_DNA"/>
</dbReference>
<protein>
    <recommendedName>
        <fullName evidence="3">Excreted virulence factor EspC (Type VII ESX diderm)</fullName>
    </recommendedName>
</protein>
<evidence type="ECO:0000313" key="2">
    <source>
        <dbReference type="Proteomes" id="UP001519363"/>
    </source>
</evidence>
<organism evidence="1 2">
    <name type="scientific">Crossiella equi</name>
    <dbReference type="NCBI Taxonomy" id="130796"/>
    <lineage>
        <taxon>Bacteria</taxon>
        <taxon>Bacillati</taxon>
        <taxon>Actinomycetota</taxon>
        <taxon>Actinomycetes</taxon>
        <taxon>Pseudonocardiales</taxon>
        <taxon>Pseudonocardiaceae</taxon>
        <taxon>Crossiella</taxon>
    </lineage>
</organism>
<comment type="caution">
    <text evidence="1">The sequence shown here is derived from an EMBL/GenBank/DDBJ whole genome shotgun (WGS) entry which is preliminary data.</text>
</comment>
<reference evidence="1 2" key="1">
    <citation type="submission" date="2021-03" db="EMBL/GenBank/DDBJ databases">
        <title>Sequencing the genomes of 1000 actinobacteria strains.</title>
        <authorList>
            <person name="Klenk H.-P."/>
        </authorList>
    </citation>
    <scope>NUCLEOTIDE SEQUENCE [LARGE SCALE GENOMIC DNA]</scope>
    <source>
        <strain evidence="1 2">DSM 44580</strain>
    </source>
</reference>
<evidence type="ECO:0000313" key="1">
    <source>
        <dbReference type="EMBL" id="MBP2476180.1"/>
    </source>
</evidence>
<keyword evidence="2" id="KW-1185">Reference proteome</keyword>
<evidence type="ECO:0008006" key="3">
    <source>
        <dbReference type="Google" id="ProtNLM"/>
    </source>
</evidence>
<sequence length="105" mass="11326">MTKVRIDTDWLGGYAKQVAAAGEELRRASGALNAAPLGPEAFGELGRELRTAESYRRAADLLRGQLTRAGEALASAATELGEVIEHYRGGESDSALDLRRSERRP</sequence>
<dbReference type="Proteomes" id="UP001519363">
    <property type="component" value="Unassembled WGS sequence"/>
</dbReference>
<gene>
    <name evidence="1" type="ORF">JOF53_005052</name>
</gene>
<name>A0ABS5AHX8_9PSEU</name>
<proteinExistence type="predicted"/>